<sequence length="290" mass="33177">MKISLRKCHFGFKELKELGNVVAGLSLGIDKNNTAAVLLKPMPQNQNKIQSFVGFPGYYKKHIKYFSSIATPLYKLCDKDKVFEMTFDRVKAFESLIKALTTDPLLLMPYFKVPFKIYIDQSEDGLGSPLHQVHIGNEKPLKGPICFVLRKIKPTESRYRASKMECLCLVSALEKLNYFLEGCVFEIITHFTAIKSLLNMKTPNSHMLRWEIAIQEYRGNMNIVHKDGNIHKNADKLRRWPLPNVTENPSYAPEEASPQIPIEGISTTEMNTTFFEEVSKSYTQDKNCSI</sequence>
<keyword evidence="6" id="KW-0695">RNA-directed DNA polymerase</keyword>
<proteinExistence type="predicted"/>
<protein>
    <recommendedName>
        <fullName evidence="7">Reverse transcriptase RNase H-like domain-containing protein</fullName>
    </recommendedName>
</protein>
<dbReference type="Gene3D" id="3.30.70.270">
    <property type="match status" value="1"/>
</dbReference>
<comment type="caution">
    <text evidence="8">The sequence shown here is derived from an EMBL/GenBank/DDBJ whole genome shotgun (WGS) entry which is preliminary data.</text>
</comment>
<dbReference type="InterPro" id="IPR050951">
    <property type="entry name" value="Retrovirus_Pol_polyprotein"/>
</dbReference>
<dbReference type="InterPro" id="IPR043502">
    <property type="entry name" value="DNA/RNA_pol_sf"/>
</dbReference>
<dbReference type="GO" id="GO:0016787">
    <property type="term" value="F:hydrolase activity"/>
    <property type="evidence" value="ECO:0007669"/>
    <property type="project" value="UniProtKB-KW"/>
</dbReference>
<gene>
    <name evidence="8" type="ORF">O181_056588</name>
</gene>
<dbReference type="GO" id="GO:0003964">
    <property type="term" value="F:RNA-directed DNA polymerase activity"/>
    <property type="evidence" value="ECO:0007669"/>
    <property type="project" value="UniProtKB-KW"/>
</dbReference>
<evidence type="ECO:0000259" key="7">
    <source>
        <dbReference type="Pfam" id="PF17917"/>
    </source>
</evidence>
<accession>A0A9Q3E9V3</accession>
<dbReference type="InterPro" id="IPR043128">
    <property type="entry name" value="Rev_trsase/Diguanyl_cyclase"/>
</dbReference>
<evidence type="ECO:0000313" key="8">
    <source>
        <dbReference type="EMBL" id="MBW0516873.1"/>
    </source>
</evidence>
<dbReference type="EMBL" id="AVOT02025530">
    <property type="protein sequence ID" value="MBW0516873.1"/>
    <property type="molecule type" value="Genomic_DNA"/>
</dbReference>
<keyword evidence="3" id="KW-0540">Nuclease</keyword>
<keyword evidence="5" id="KW-0378">Hydrolase</keyword>
<organism evidence="8 9">
    <name type="scientific">Austropuccinia psidii MF-1</name>
    <dbReference type="NCBI Taxonomy" id="1389203"/>
    <lineage>
        <taxon>Eukaryota</taxon>
        <taxon>Fungi</taxon>
        <taxon>Dikarya</taxon>
        <taxon>Basidiomycota</taxon>
        <taxon>Pucciniomycotina</taxon>
        <taxon>Pucciniomycetes</taxon>
        <taxon>Pucciniales</taxon>
        <taxon>Sphaerophragmiaceae</taxon>
        <taxon>Austropuccinia</taxon>
    </lineage>
</organism>
<evidence type="ECO:0000256" key="1">
    <source>
        <dbReference type="ARBA" id="ARBA00022679"/>
    </source>
</evidence>
<dbReference type="PANTHER" id="PTHR37984:SF5">
    <property type="entry name" value="PROTEIN NYNRIN-LIKE"/>
    <property type="match status" value="1"/>
</dbReference>
<dbReference type="GO" id="GO:0004519">
    <property type="term" value="F:endonuclease activity"/>
    <property type="evidence" value="ECO:0007669"/>
    <property type="project" value="UniProtKB-KW"/>
</dbReference>
<feature type="domain" description="Reverse transcriptase RNase H-like" evidence="7">
    <location>
        <begin position="111"/>
        <end position="217"/>
    </location>
</feature>
<evidence type="ECO:0000256" key="6">
    <source>
        <dbReference type="ARBA" id="ARBA00022918"/>
    </source>
</evidence>
<reference evidence="8" key="1">
    <citation type="submission" date="2021-03" db="EMBL/GenBank/DDBJ databases">
        <title>Draft genome sequence of rust myrtle Austropuccinia psidii MF-1, a brazilian biotype.</title>
        <authorList>
            <person name="Quecine M.C."/>
            <person name="Pachon D.M.R."/>
            <person name="Bonatelli M.L."/>
            <person name="Correr F.H."/>
            <person name="Franceschini L.M."/>
            <person name="Leite T.F."/>
            <person name="Margarido G.R.A."/>
            <person name="Almeida C.A."/>
            <person name="Ferrarezi J.A."/>
            <person name="Labate C.A."/>
        </authorList>
    </citation>
    <scope>NUCLEOTIDE SEQUENCE</scope>
    <source>
        <strain evidence="8">MF-1</strain>
    </source>
</reference>
<keyword evidence="1" id="KW-0808">Transferase</keyword>
<evidence type="ECO:0000256" key="4">
    <source>
        <dbReference type="ARBA" id="ARBA00022759"/>
    </source>
</evidence>
<dbReference type="PANTHER" id="PTHR37984">
    <property type="entry name" value="PROTEIN CBG26694"/>
    <property type="match status" value="1"/>
</dbReference>
<dbReference type="SUPFAM" id="SSF56672">
    <property type="entry name" value="DNA/RNA polymerases"/>
    <property type="match status" value="1"/>
</dbReference>
<evidence type="ECO:0000256" key="3">
    <source>
        <dbReference type="ARBA" id="ARBA00022722"/>
    </source>
</evidence>
<dbReference type="Proteomes" id="UP000765509">
    <property type="component" value="Unassembled WGS sequence"/>
</dbReference>
<keyword evidence="4" id="KW-0255">Endonuclease</keyword>
<dbReference type="InterPro" id="IPR041373">
    <property type="entry name" value="RT_RNaseH"/>
</dbReference>
<evidence type="ECO:0000256" key="2">
    <source>
        <dbReference type="ARBA" id="ARBA00022695"/>
    </source>
</evidence>
<dbReference type="AlphaFoldDB" id="A0A9Q3E9V3"/>
<keyword evidence="2" id="KW-0548">Nucleotidyltransferase</keyword>
<evidence type="ECO:0000313" key="9">
    <source>
        <dbReference type="Proteomes" id="UP000765509"/>
    </source>
</evidence>
<name>A0A9Q3E9V3_9BASI</name>
<evidence type="ECO:0000256" key="5">
    <source>
        <dbReference type="ARBA" id="ARBA00022801"/>
    </source>
</evidence>
<keyword evidence="9" id="KW-1185">Reference proteome</keyword>
<dbReference type="OrthoDB" id="3363652at2759"/>
<dbReference type="Pfam" id="PF17917">
    <property type="entry name" value="RT_RNaseH"/>
    <property type="match status" value="1"/>
</dbReference>